<keyword evidence="1" id="KW-1133">Transmembrane helix</keyword>
<feature type="transmembrane region" description="Helical" evidence="1">
    <location>
        <begin position="68"/>
        <end position="86"/>
    </location>
</feature>
<proteinExistence type="predicted"/>
<accession>A0A1R2CJ88</accession>
<dbReference type="GO" id="GO:0003924">
    <property type="term" value="F:GTPase activity"/>
    <property type="evidence" value="ECO:0007669"/>
    <property type="project" value="InterPro"/>
</dbReference>
<protein>
    <submittedName>
        <fullName evidence="2">Uncharacterized protein</fullName>
    </submittedName>
</protein>
<keyword evidence="1" id="KW-0472">Membrane</keyword>
<dbReference type="OrthoDB" id="63533at2759"/>
<dbReference type="Proteomes" id="UP000187209">
    <property type="component" value="Unassembled WGS sequence"/>
</dbReference>
<dbReference type="GO" id="GO:0005525">
    <property type="term" value="F:GTP binding"/>
    <property type="evidence" value="ECO:0007669"/>
    <property type="project" value="InterPro"/>
</dbReference>
<gene>
    <name evidence="2" type="ORF">SteCoe_8889</name>
</gene>
<dbReference type="Pfam" id="PF00071">
    <property type="entry name" value="Ras"/>
    <property type="match status" value="1"/>
</dbReference>
<name>A0A1R2CJ88_9CILI</name>
<comment type="caution">
    <text evidence="2">The sequence shown here is derived from an EMBL/GenBank/DDBJ whole genome shotgun (WGS) entry which is preliminary data.</text>
</comment>
<reference evidence="2 3" key="1">
    <citation type="submission" date="2016-11" db="EMBL/GenBank/DDBJ databases">
        <title>The macronuclear genome of Stentor coeruleus: a giant cell with tiny introns.</title>
        <authorList>
            <person name="Slabodnick M."/>
            <person name="Ruby J.G."/>
            <person name="Reiff S.B."/>
            <person name="Swart E.C."/>
            <person name="Gosai S."/>
            <person name="Prabakaran S."/>
            <person name="Witkowska E."/>
            <person name="Larue G.E."/>
            <person name="Fisher S."/>
            <person name="Freeman R.M."/>
            <person name="Gunawardena J."/>
            <person name="Chu W."/>
            <person name="Stover N.A."/>
            <person name="Gregory B.D."/>
            <person name="Nowacki M."/>
            <person name="Derisi J."/>
            <person name="Roy S.W."/>
            <person name="Marshall W.F."/>
            <person name="Sood P."/>
        </authorList>
    </citation>
    <scope>NUCLEOTIDE SEQUENCE [LARGE SCALE GENOMIC DNA]</scope>
    <source>
        <strain evidence="2">WM001</strain>
    </source>
</reference>
<organism evidence="2 3">
    <name type="scientific">Stentor coeruleus</name>
    <dbReference type="NCBI Taxonomy" id="5963"/>
    <lineage>
        <taxon>Eukaryota</taxon>
        <taxon>Sar</taxon>
        <taxon>Alveolata</taxon>
        <taxon>Ciliophora</taxon>
        <taxon>Postciliodesmatophora</taxon>
        <taxon>Heterotrichea</taxon>
        <taxon>Heterotrichida</taxon>
        <taxon>Stentoridae</taxon>
        <taxon>Stentor</taxon>
    </lineage>
</organism>
<evidence type="ECO:0000256" key="1">
    <source>
        <dbReference type="SAM" id="Phobius"/>
    </source>
</evidence>
<keyword evidence="3" id="KW-1185">Reference proteome</keyword>
<dbReference type="AlphaFoldDB" id="A0A1R2CJ88"/>
<dbReference type="SUPFAM" id="SSF52540">
    <property type="entry name" value="P-loop containing nucleoside triphosphate hydrolases"/>
    <property type="match status" value="1"/>
</dbReference>
<dbReference type="InterPro" id="IPR027417">
    <property type="entry name" value="P-loop_NTPase"/>
</dbReference>
<dbReference type="EMBL" id="MPUH01000135">
    <property type="protein sequence ID" value="OMJ89063.1"/>
    <property type="molecule type" value="Genomic_DNA"/>
</dbReference>
<evidence type="ECO:0000313" key="2">
    <source>
        <dbReference type="EMBL" id="OMJ89063.1"/>
    </source>
</evidence>
<dbReference type="Gene3D" id="3.40.50.300">
    <property type="entry name" value="P-loop containing nucleotide triphosphate hydrolases"/>
    <property type="match status" value="1"/>
</dbReference>
<keyword evidence="1" id="KW-0812">Transmembrane</keyword>
<evidence type="ECO:0000313" key="3">
    <source>
        <dbReference type="Proteomes" id="UP000187209"/>
    </source>
</evidence>
<sequence>MIVGNKLDSIEMRKVERASAELFAKQNTCLFHESSAITGEGVREVFEEMAFSIFKDGDRIFDRPKTNCYFALALTVIMCAVAIIWFV</sequence>
<dbReference type="InterPro" id="IPR001806">
    <property type="entry name" value="Small_GTPase"/>
</dbReference>